<comment type="caution">
    <text evidence="1">The sequence shown here is derived from an EMBL/GenBank/DDBJ whole genome shotgun (WGS) entry which is preliminary data.</text>
</comment>
<dbReference type="EMBL" id="CAJFCW020000004">
    <property type="protein sequence ID" value="CAG9112378.1"/>
    <property type="molecule type" value="Genomic_DNA"/>
</dbReference>
<evidence type="ECO:0000313" key="2">
    <source>
        <dbReference type="Proteomes" id="UP000614601"/>
    </source>
</evidence>
<dbReference type="Proteomes" id="UP000614601">
    <property type="component" value="Unassembled WGS sequence"/>
</dbReference>
<dbReference type="Proteomes" id="UP000783686">
    <property type="component" value="Unassembled WGS sequence"/>
</dbReference>
<dbReference type="EMBL" id="CAJFDH010000004">
    <property type="protein sequence ID" value="CAD5219196.1"/>
    <property type="molecule type" value="Genomic_DNA"/>
</dbReference>
<accession>A0A811KTQ5</accession>
<reference evidence="1" key="1">
    <citation type="submission" date="2020-09" db="EMBL/GenBank/DDBJ databases">
        <authorList>
            <person name="Kikuchi T."/>
        </authorList>
    </citation>
    <scope>NUCLEOTIDE SEQUENCE</scope>
    <source>
        <strain evidence="1">SH1</strain>
    </source>
</reference>
<organism evidence="1 2">
    <name type="scientific">Bursaphelenchus okinawaensis</name>
    <dbReference type="NCBI Taxonomy" id="465554"/>
    <lineage>
        <taxon>Eukaryota</taxon>
        <taxon>Metazoa</taxon>
        <taxon>Ecdysozoa</taxon>
        <taxon>Nematoda</taxon>
        <taxon>Chromadorea</taxon>
        <taxon>Rhabditida</taxon>
        <taxon>Tylenchina</taxon>
        <taxon>Tylenchomorpha</taxon>
        <taxon>Aphelenchoidea</taxon>
        <taxon>Aphelenchoididae</taxon>
        <taxon>Bursaphelenchus</taxon>
    </lineage>
</organism>
<sequence>MGNDNESSNLRKILYPTYSREPYELEKWSFYSGIDVPHKGSSYGVWAPISRYSDLFDRNLRSVKYVTEGAENREPDLSQDLQFAPFYSGLGR</sequence>
<name>A0A811KTQ5_9BILA</name>
<gene>
    <name evidence="1" type="ORF">BOKJ2_LOCUS8323</name>
</gene>
<dbReference type="OrthoDB" id="5821555at2759"/>
<proteinExistence type="predicted"/>
<protein>
    <submittedName>
        <fullName evidence="1">Uncharacterized protein</fullName>
    </submittedName>
</protein>
<evidence type="ECO:0000313" key="1">
    <source>
        <dbReference type="EMBL" id="CAD5219196.1"/>
    </source>
</evidence>
<dbReference type="AlphaFoldDB" id="A0A811KTQ5"/>
<keyword evidence="2" id="KW-1185">Reference proteome</keyword>